<dbReference type="EMBL" id="VVYY01000027">
    <property type="protein sequence ID" value="KAA5393075.1"/>
    <property type="molecule type" value="Genomic_DNA"/>
</dbReference>
<dbReference type="RefSeq" id="WP_087397949.1">
    <property type="nucleotide sequence ID" value="NZ_JADNBX010000001.1"/>
</dbReference>
<gene>
    <name evidence="2" type="ORF">F2Y58_20795</name>
</gene>
<name>A0A4Q5HKZ4_9BACT</name>
<sequence length="85" mass="9298">MHQGLPANTLYFWSPKTAGPIKEDLYSCALVKACQAAPDRILSLRRKMIVTSAKSSSEKVEHEATGFGRTCPQDTSRHTLPVVPA</sequence>
<comment type="caution">
    <text evidence="2">The sequence shown here is derived from an EMBL/GenBank/DDBJ whole genome shotgun (WGS) entry which is preliminary data.</text>
</comment>
<organism evidence="2 3">
    <name type="scientific">Phocaeicola dorei</name>
    <dbReference type="NCBI Taxonomy" id="357276"/>
    <lineage>
        <taxon>Bacteria</taxon>
        <taxon>Pseudomonadati</taxon>
        <taxon>Bacteroidota</taxon>
        <taxon>Bacteroidia</taxon>
        <taxon>Bacteroidales</taxon>
        <taxon>Bacteroidaceae</taxon>
        <taxon>Phocaeicola</taxon>
    </lineage>
</organism>
<evidence type="ECO:0000313" key="2">
    <source>
        <dbReference type="EMBL" id="KAA5393075.1"/>
    </source>
</evidence>
<dbReference type="AlphaFoldDB" id="A0A4Q5HKZ4"/>
<proteinExistence type="predicted"/>
<accession>A0A4Q5HKZ4</accession>
<reference evidence="2 3" key="1">
    <citation type="journal article" date="2019" name="Nat. Med.">
        <title>A library of human gut bacterial isolates paired with longitudinal multiomics data enables mechanistic microbiome research.</title>
        <authorList>
            <person name="Poyet M."/>
            <person name="Groussin M."/>
            <person name="Gibbons S.M."/>
            <person name="Avila-Pacheco J."/>
            <person name="Jiang X."/>
            <person name="Kearney S.M."/>
            <person name="Perrotta A.R."/>
            <person name="Berdy B."/>
            <person name="Zhao S."/>
            <person name="Lieberman T.D."/>
            <person name="Swanson P.K."/>
            <person name="Smith M."/>
            <person name="Roesemann S."/>
            <person name="Alexander J.E."/>
            <person name="Rich S.A."/>
            <person name="Livny J."/>
            <person name="Vlamakis H."/>
            <person name="Clish C."/>
            <person name="Bullock K."/>
            <person name="Deik A."/>
            <person name="Scott J."/>
            <person name="Pierce K.A."/>
            <person name="Xavier R.J."/>
            <person name="Alm E.J."/>
        </authorList>
    </citation>
    <scope>NUCLEOTIDE SEQUENCE [LARGE SCALE GENOMIC DNA]</scope>
    <source>
        <strain evidence="2 3">BIOML-A1</strain>
    </source>
</reference>
<dbReference type="Proteomes" id="UP000481616">
    <property type="component" value="Unassembled WGS sequence"/>
</dbReference>
<evidence type="ECO:0000256" key="1">
    <source>
        <dbReference type="SAM" id="MobiDB-lite"/>
    </source>
</evidence>
<evidence type="ECO:0000313" key="3">
    <source>
        <dbReference type="Proteomes" id="UP000481616"/>
    </source>
</evidence>
<feature type="region of interest" description="Disordered" evidence="1">
    <location>
        <begin position="59"/>
        <end position="85"/>
    </location>
</feature>
<protein>
    <submittedName>
        <fullName evidence="2">Uncharacterized protein</fullName>
    </submittedName>
</protein>